<dbReference type="PANTHER" id="PTHR22946">
    <property type="entry name" value="DIENELACTONE HYDROLASE DOMAIN-CONTAINING PROTEIN-RELATED"/>
    <property type="match status" value="1"/>
</dbReference>
<dbReference type="InterPro" id="IPR050261">
    <property type="entry name" value="FrsA_esterase"/>
</dbReference>
<dbReference type="InterPro" id="IPR006311">
    <property type="entry name" value="TAT_signal"/>
</dbReference>
<dbReference type="InterPro" id="IPR029058">
    <property type="entry name" value="AB_hydrolase_fold"/>
</dbReference>
<sequence length="449" mass="48873">MNQPHTSLPRRRGFMAAAASSLALPVLAQNGPAPGAEPKPAQGLERSRTRVAGFADAEMDYQLLRQLGTARYGGASVGECLALAQRIQNGDPASWIAQFAAAGARQQADAQARAQRGHAHSARDQYLVACNSFRAAEYYSGVLDPQHARLGLHSRDCFAAAMRAQGSAFEAFTLPWGDTPLPAYYFRNPQAGTRPGKTLLIISGYDGTLEETWLAYGRAALERGYHLMLLTGPGQMDTLRFHPRLAFVPEYERIGKLALDHVLARPGTDARRVALMGISYGGYFASRIAAHEPRLRALIANSPIVDLHAYMVSFAGFDPAEMPDAQDIHLADIDHIPPSELPAQTREMMRNLMLRLGQDSFKQAYQRLRQFRVDDAGLARIRCPALALVGSGEGAEPLTQYRHFIKTVGGPVTGHVFSAEEGADGHCQVANLAYSAAVSMDWLDETFAT</sequence>
<evidence type="ECO:0000256" key="1">
    <source>
        <dbReference type="SAM" id="SignalP"/>
    </source>
</evidence>
<accession>A0ABV6PX74</accession>
<dbReference type="SUPFAM" id="SSF53474">
    <property type="entry name" value="alpha/beta-Hydrolases"/>
    <property type="match status" value="1"/>
</dbReference>
<organism evidence="3 4">
    <name type="scientific">Ottowia pentelensis</name>
    <dbReference type="NCBI Taxonomy" id="511108"/>
    <lineage>
        <taxon>Bacteria</taxon>
        <taxon>Pseudomonadati</taxon>
        <taxon>Pseudomonadota</taxon>
        <taxon>Betaproteobacteria</taxon>
        <taxon>Burkholderiales</taxon>
        <taxon>Comamonadaceae</taxon>
        <taxon>Ottowia</taxon>
    </lineage>
</organism>
<feature type="signal peptide" evidence="1">
    <location>
        <begin position="1"/>
        <end position="28"/>
    </location>
</feature>
<dbReference type="Gene3D" id="3.40.50.1820">
    <property type="entry name" value="alpha/beta hydrolase"/>
    <property type="match status" value="1"/>
</dbReference>
<gene>
    <name evidence="3" type="ORF">ACFFGG_18030</name>
</gene>
<keyword evidence="1" id="KW-0732">Signal</keyword>
<feature type="chain" id="PRO_5046751680" evidence="1">
    <location>
        <begin position="29"/>
        <end position="449"/>
    </location>
</feature>
<name>A0ABV6PX74_9BURK</name>
<dbReference type="Proteomes" id="UP001589834">
    <property type="component" value="Unassembled WGS sequence"/>
</dbReference>
<dbReference type="PANTHER" id="PTHR22946:SF12">
    <property type="entry name" value="CONIDIAL PIGMENT BIOSYNTHESIS PROTEIN AYG1 (AFU_ORTHOLOGUE AFUA_2G17550)"/>
    <property type="match status" value="1"/>
</dbReference>
<dbReference type="InterPro" id="IPR001375">
    <property type="entry name" value="Peptidase_S9_cat"/>
</dbReference>
<dbReference type="RefSeq" id="WP_377485181.1">
    <property type="nucleotide sequence ID" value="NZ_JBHLTN010000044.1"/>
</dbReference>
<proteinExistence type="predicted"/>
<dbReference type="Pfam" id="PF00326">
    <property type="entry name" value="Peptidase_S9"/>
    <property type="match status" value="1"/>
</dbReference>
<dbReference type="PROSITE" id="PS51318">
    <property type="entry name" value="TAT"/>
    <property type="match status" value="1"/>
</dbReference>
<feature type="domain" description="Peptidase S9 prolyl oligopeptidase catalytic" evidence="2">
    <location>
        <begin position="258"/>
        <end position="315"/>
    </location>
</feature>
<dbReference type="EMBL" id="JBHLTN010000044">
    <property type="protein sequence ID" value="MFC0594453.1"/>
    <property type="molecule type" value="Genomic_DNA"/>
</dbReference>
<reference evidence="3 4" key="1">
    <citation type="submission" date="2024-09" db="EMBL/GenBank/DDBJ databases">
        <authorList>
            <person name="Sun Q."/>
            <person name="Mori K."/>
        </authorList>
    </citation>
    <scope>NUCLEOTIDE SEQUENCE [LARGE SCALE GENOMIC DNA]</scope>
    <source>
        <strain evidence="3 4">NCAIM B.02336</strain>
    </source>
</reference>
<keyword evidence="4" id="KW-1185">Reference proteome</keyword>
<evidence type="ECO:0000259" key="2">
    <source>
        <dbReference type="Pfam" id="PF00326"/>
    </source>
</evidence>
<protein>
    <submittedName>
        <fullName evidence="3">Prolyl oligopeptidase family serine peptidase</fullName>
    </submittedName>
</protein>
<evidence type="ECO:0000313" key="3">
    <source>
        <dbReference type="EMBL" id="MFC0594453.1"/>
    </source>
</evidence>
<dbReference type="Gene3D" id="1.20.1440.110">
    <property type="entry name" value="acylaminoacyl peptidase"/>
    <property type="match status" value="1"/>
</dbReference>
<comment type="caution">
    <text evidence="3">The sequence shown here is derived from an EMBL/GenBank/DDBJ whole genome shotgun (WGS) entry which is preliminary data.</text>
</comment>
<evidence type="ECO:0000313" key="4">
    <source>
        <dbReference type="Proteomes" id="UP001589834"/>
    </source>
</evidence>